<evidence type="ECO:0000313" key="3">
    <source>
        <dbReference type="EMBL" id="QPT08572.1"/>
    </source>
</evidence>
<accession>A0A7T3AA01</accession>
<evidence type="ECO:0000259" key="2">
    <source>
        <dbReference type="Pfam" id="PF21882"/>
    </source>
</evidence>
<feature type="domain" description="Putative tail fiber protein gp53-like C-terminal" evidence="2">
    <location>
        <begin position="145"/>
        <end position="230"/>
    </location>
</feature>
<dbReference type="EMBL" id="CP065713">
    <property type="protein sequence ID" value="QPT08572.1"/>
    <property type="molecule type" value="Genomic_DNA"/>
</dbReference>
<reference evidence="3 4" key="1">
    <citation type="submission" date="2020-12" db="EMBL/GenBank/DDBJ databases">
        <title>FDA dAtabase for Regulatory Grade micrObial Sequences (FDA-ARGOS): Supporting development and validation of Infectious Disease Dx tests.</title>
        <authorList>
            <person name="Sproer C."/>
            <person name="Gronow S."/>
            <person name="Severitt S."/>
            <person name="Schroder I."/>
            <person name="Tallon L."/>
            <person name="Sadzewicz L."/>
            <person name="Zhao X."/>
            <person name="Boylan J."/>
            <person name="Ott S."/>
            <person name="Bowen H."/>
            <person name="Vavikolanu K."/>
            <person name="Mehta A."/>
            <person name="Aluvathingal J."/>
            <person name="Nadendla S."/>
            <person name="Lowell S."/>
            <person name="Myers T."/>
            <person name="Yan Y."/>
            <person name="Sichtig H."/>
        </authorList>
    </citation>
    <scope>NUCLEOTIDE SEQUENCE [LARGE SCALE GENOMIC DNA]</scope>
    <source>
        <strain evidence="3 4">FDAARGOS_881</strain>
    </source>
</reference>
<sequence length="231" mass="23395">MHAIDGPGSQNGKFTEGNPAVGQDATMVTADWLNDIQANLLAVLTEAGIPATKGRAADLLDAIKAVSGGVQGGGGGNVPTTRKITGAGLATVDGNGDLSADRTLTVKRSTADEIIAGQADNSAITPLGLRQAAAAGLTDDGYAVLPGGLIIQWGSVRGNFSEGANYKAFAKAFPNACFSVQLTVANPTADRSSDIWPQLVDRGPAGFTAMFQRGGGSNNSIAGFDFLAIGF</sequence>
<dbReference type="AlphaFoldDB" id="A0A7T3AA01"/>
<evidence type="ECO:0000256" key="1">
    <source>
        <dbReference type="SAM" id="MobiDB-lite"/>
    </source>
</evidence>
<feature type="region of interest" description="Disordered" evidence="1">
    <location>
        <begin position="1"/>
        <end position="20"/>
    </location>
</feature>
<protein>
    <recommendedName>
        <fullName evidence="2">Putative tail fiber protein gp53-like C-terminal domain-containing protein</fullName>
    </recommendedName>
</protein>
<dbReference type="Proteomes" id="UP000594836">
    <property type="component" value="Chromosome"/>
</dbReference>
<organism evidence="3 4">
    <name type="scientific">Sphingomonas paucimobilis</name>
    <name type="common">Pseudomonas paucimobilis</name>
    <dbReference type="NCBI Taxonomy" id="13689"/>
    <lineage>
        <taxon>Bacteria</taxon>
        <taxon>Pseudomonadati</taxon>
        <taxon>Pseudomonadota</taxon>
        <taxon>Alphaproteobacteria</taxon>
        <taxon>Sphingomonadales</taxon>
        <taxon>Sphingomonadaceae</taxon>
        <taxon>Sphingomonas</taxon>
    </lineage>
</organism>
<gene>
    <name evidence="3" type="ORF">I6G38_17945</name>
</gene>
<dbReference type="Gene3D" id="2.60.40.3940">
    <property type="match status" value="1"/>
</dbReference>
<evidence type="ECO:0000313" key="4">
    <source>
        <dbReference type="Proteomes" id="UP000594836"/>
    </source>
</evidence>
<proteinExistence type="predicted"/>
<dbReference type="InterPro" id="IPR054075">
    <property type="entry name" value="Gp53-like_C"/>
</dbReference>
<dbReference type="Pfam" id="PF21882">
    <property type="entry name" value="Gp53-like_C"/>
    <property type="match status" value="1"/>
</dbReference>
<dbReference type="RefSeq" id="WP_197939109.1">
    <property type="nucleotide sequence ID" value="NZ_CP065713.1"/>
</dbReference>
<name>A0A7T3AA01_SPHPI</name>